<name>A0ABQ8H1P2_9ROSI</name>
<dbReference type="InterPro" id="IPR002885">
    <property type="entry name" value="PPR_rpt"/>
</dbReference>
<feature type="repeat" description="PPR" evidence="3">
    <location>
        <begin position="440"/>
        <end position="474"/>
    </location>
</feature>
<evidence type="ECO:0008006" key="6">
    <source>
        <dbReference type="Google" id="ProtNLM"/>
    </source>
</evidence>
<accession>A0ABQ8H1P2</accession>
<feature type="repeat" description="PPR" evidence="3">
    <location>
        <begin position="231"/>
        <end position="265"/>
    </location>
</feature>
<organism evidence="4 5">
    <name type="scientific">Xanthoceras sorbifolium</name>
    <dbReference type="NCBI Taxonomy" id="99658"/>
    <lineage>
        <taxon>Eukaryota</taxon>
        <taxon>Viridiplantae</taxon>
        <taxon>Streptophyta</taxon>
        <taxon>Embryophyta</taxon>
        <taxon>Tracheophyta</taxon>
        <taxon>Spermatophyta</taxon>
        <taxon>Magnoliopsida</taxon>
        <taxon>eudicotyledons</taxon>
        <taxon>Gunneridae</taxon>
        <taxon>Pentapetalae</taxon>
        <taxon>rosids</taxon>
        <taxon>malvids</taxon>
        <taxon>Sapindales</taxon>
        <taxon>Sapindaceae</taxon>
        <taxon>Xanthoceroideae</taxon>
        <taxon>Xanthoceras</taxon>
    </lineage>
</organism>
<protein>
    <recommendedName>
        <fullName evidence="6">Pentatricopeptide repeat-containing protein</fullName>
    </recommendedName>
</protein>
<evidence type="ECO:0000256" key="1">
    <source>
        <dbReference type="ARBA" id="ARBA00007626"/>
    </source>
</evidence>
<dbReference type="EMBL" id="JAFEMO010000015">
    <property type="protein sequence ID" value="KAH7544098.1"/>
    <property type="molecule type" value="Genomic_DNA"/>
</dbReference>
<proteinExistence type="inferred from homology"/>
<feature type="repeat" description="PPR" evidence="3">
    <location>
        <begin position="301"/>
        <end position="335"/>
    </location>
</feature>
<comment type="similarity">
    <text evidence="1">Belongs to the PPR family. P subfamily.</text>
</comment>
<dbReference type="NCBIfam" id="TIGR00756">
    <property type="entry name" value="PPR"/>
    <property type="match status" value="7"/>
</dbReference>
<keyword evidence="5" id="KW-1185">Reference proteome</keyword>
<feature type="repeat" description="PPR" evidence="3">
    <location>
        <begin position="162"/>
        <end position="196"/>
    </location>
</feature>
<comment type="caution">
    <text evidence="4">The sequence shown here is derived from an EMBL/GenBank/DDBJ whole genome shotgun (WGS) entry which is preliminary data.</text>
</comment>
<gene>
    <name evidence="4" type="ORF">JRO89_XS15G0104600</name>
</gene>
<keyword evidence="2" id="KW-0677">Repeat</keyword>
<dbReference type="InterPro" id="IPR011990">
    <property type="entry name" value="TPR-like_helical_dom_sf"/>
</dbReference>
<dbReference type="Pfam" id="PF13041">
    <property type="entry name" value="PPR_2"/>
    <property type="match status" value="4"/>
</dbReference>
<dbReference type="InterPro" id="IPR050872">
    <property type="entry name" value="PPR_P_subfamily"/>
</dbReference>
<dbReference type="PANTHER" id="PTHR46128">
    <property type="entry name" value="MITOCHONDRIAL GROUP I INTRON SPLICING FACTOR CCM1"/>
    <property type="match status" value="1"/>
</dbReference>
<feature type="repeat" description="PPR" evidence="3">
    <location>
        <begin position="405"/>
        <end position="439"/>
    </location>
</feature>
<dbReference type="Proteomes" id="UP000827721">
    <property type="component" value="Unassembled WGS sequence"/>
</dbReference>
<sequence length="507" mass="58829">MNLCMHSAFASQPNSELLWNRAQHIALGVAGTTSKVTATQLVHSLADSDETSQFQRYPGDEIVVKVQNVLKNHRNSSEEEIEKALDQCELELSDDLVVDVVNRNPSDWQPAYMFFKYVRREGGYSPGSDVYNEILDALGRARRFEELIQVFDEMSERKGLVNERTYGILLNRYAAAHKVEESIEVFNRRNEFGLRDDSVAFQGLLMWLCRYKHVEDAETLFQSKKNEFGFDIKAWNIILNGWCVLGNVHEAKRFWKDIIASNCKPDSVTGGTFINALTKKGKLGTAMKLFRAMWEKGCNPDTVTCNCVIDALCFKKRIPEALEVFREMSKRGCLPNVTTYNTLIKHLCKIQRMEKVYELLDEMDLMKGNCLPNDRTYVFLLKSLRKPEEVPKVLERMEQNGCKMNGDIYNLMLKMYMKWGCEERVRYTWDDMEKNGMGPDQRSYTIMIHGLYEKGRLENALSYFNEMRSKGMVMEPPTEILVNTLNIKLKEKEENRAKWESQKRMSR</sequence>
<evidence type="ECO:0000313" key="5">
    <source>
        <dbReference type="Proteomes" id="UP000827721"/>
    </source>
</evidence>
<evidence type="ECO:0000256" key="3">
    <source>
        <dbReference type="PROSITE-ProRule" id="PRU00708"/>
    </source>
</evidence>
<dbReference type="PANTHER" id="PTHR46128:SF230">
    <property type="entry name" value="PENTACOTRIPEPTIDE-REPEAT REGION OF PRORP DOMAIN-CONTAINING PROTEIN"/>
    <property type="match status" value="1"/>
</dbReference>
<feature type="repeat" description="PPR" evidence="3">
    <location>
        <begin position="336"/>
        <end position="366"/>
    </location>
</feature>
<evidence type="ECO:0000313" key="4">
    <source>
        <dbReference type="EMBL" id="KAH7544098.1"/>
    </source>
</evidence>
<dbReference type="Gene3D" id="1.25.40.10">
    <property type="entry name" value="Tetratricopeptide repeat domain"/>
    <property type="match status" value="4"/>
</dbReference>
<feature type="repeat" description="PPR" evidence="3">
    <location>
        <begin position="127"/>
        <end position="157"/>
    </location>
</feature>
<evidence type="ECO:0000256" key="2">
    <source>
        <dbReference type="ARBA" id="ARBA00022737"/>
    </source>
</evidence>
<feature type="repeat" description="PPR" evidence="3">
    <location>
        <begin position="266"/>
        <end position="300"/>
    </location>
</feature>
<dbReference type="PROSITE" id="PS51375">
    <property type="entry name" value="PPR"/>
    <property type="match status" value="8"/>
</dbReference>
<reference evidence="4 5" key="1">
    <citation type="submission" date="2021-02" db="EMBL/GenBank/DDBJ databases">
        <title>Plant Genome Project.</title>
        <authorList>
            <person name="Zhang R.-G."/>
        </authorList>
    </citation>
    <scope>NUCLEOTIDE SEQUENCE [LARGE SCALE GENOMIC DNA]</scope>
    <source>
        <tissue evidence="4">Leaves</tissue>
    </source>
</reference>